<feature type="compositionally biased region" description="Basic and acidic residues" evidence="1">
    <location>
        <begin position="48"/>
        <end position="60"/>
    </location>
</feature>
<reference evidence="2 3" key="1">
    <citation type="journal article" date="2014" name="Agronomy (Basel)">
        <title>A Draft Genome Sequence for Ensete ventricosum, the Drought-Tolerant Tree Against Hunger.</title>
        <authorList>
            <person name="Harrison J."/>
            <person name="Moore K.A."/>
            <person name="Paszkiewicz K."/>
            <person name="Jones T."/>
            <person name="Grant M."/>
            <person name="Ambacheew D."/>
            <person name="Muzemil S."/>
            <person name="Studholme D.J."/>
        </authorList>
    </citation>
    <scope>NUCLEOTIDE SEQUENCE [LARGE SCALE GENOMIC DNA]</scope>
</reference>
<dbReference type="EMBL" id="AMZH03020536">
    <property type="protein sequence ID" value="RRT39084.1"/>
    <property type="molecule type" value="Genomic_DNA"/>
</dbReference>
<protein>
    <submittedName>
        <fullName evidence="2">Uncharacterized protein</fullName>
    </submittedName>
</protein>
<feature type="region of interest" description="Disordered" evidence="1">
    <location>
        <begin position="80"/>
        <end position="102"/>
    </location>
</feature>
<name>A0A426XHZ4_ENSVE</name>
<organism evidence="2 3">
    <name type="scientific">Ensete ventricosum</name>
    <name type="common">Abyssinian banana</name>
    <name type="synonym">Musa ensete</name>
    <dbReference type="NCBI Taxonomy" id="4639"/>
    <lineage>
        <taxon>Eukaryota</taxon>
        <taxon>Viridiplantae</taxon>
        <taxon>Streptophyta</taxon>
        <taxon>Embryophyta</taxon>
        <taxon>Tracheophyta</taxon>
        <taxon>Spermatophyta</taxon>
        <taxon>Magnoliopsida</taxon>
        <taxon>Liliopsida</taxon>
        <taxon>Zingiberales</taxon>
        <taxon>Musaceae</taxon>
        <taxon>Ensete</taxon>
    </lineage>
</organism>
<dbReference type="Proteomes" id="UP000287651">
    <property type="component" value="Unassembled WGS sequence"/>
</dbReference>
<comment type="caution">
    <text evidence="2">The sequence shown here is derived from an EMBL/GenBank/DDBJ whole genome shotgun (WGS) entry which is preliminary data.</text>
</comment>
<evidence type="ECO:0000313" key="2">
    <source>
        <dbReference type="EMBL" id="RRT39084.1"/>
    </source>
</evidence>
<evidence type="ECO:0000256" key="1">
    <source>
        <dbReference type="SAM" id="MobiDB-lite"/>
    </source>
</evidence>
<feature type="region of interest" description="Disordered" evidence="1">
    <location>
        <begin position="48"/>
        <end position="67"/>
    </location>
</feature>
<dbReference type="AlphaFoldDB" id="A0A426XHZ4"/>
<sequence length="118" mass="12991">MYRLACEPVCGPLAIGRFARYSLVSYSKRSARYSLVSFEYEAYQPRCGEGRRSVEGEGRRGRSKKKGNWENLDAKLVLDLDPGLAPPSLNNPDPGGKGEATARADEEVVSFIASYVTL</sequence>
<evidence type="ECO:0000313" key="3">
    <source>
        <dbReference type="Proteomes" id="UP000287651"/>
    </source>
</evidence>
<accession>A0A426XHZ4</accession>
<gene>
    <name evidence="2" type="ORF">B296_00056210</name>
</gene>
<proteinExistence type="predicted"/>